<sequence>MSSERPFGDSGTEHHPEPDHPRPTEEATASVPTPNRFWRMMIDPGFPSPTSNPAPFMVTTEAFLGLISQVQALAGMVQTIISYLPQLVHSMAHQSAPSAAPPQMESPMAPDRGIPPDVEAPQPRVAEARPASPTPTPTQSQRNPRHSSIPGHPSIPDGAEAVKVLMVADRATADDFARDATTGTPVYGGRNANSWQAGGDEAPLGGTVSWTSGATSKEEGRQVGLVASQTPLDPPLIRPEQRSSSKYGKRGS</sequence>
<gene>
    <name evidence="2" type="ORF">B296_00045657</name>
</gene>
<feature type="region of interest" description="Disordered" evidence="1">
    <location>
        <begin position="1"/>
        <end position="32"/>
    </location>
</feature>
<accession>A0A426WWF5</accession>
<dbReference type="EMBL" id="AMZH03037455">
    <property type="protein sequence ID" value="RRT31627.1"/>
    <property type="molecule type" value="Genomic_DNA"/>
</dbReference>
<proteinExistence type="predicted"/>
<name>A0A426WWF5_ENSVE</name>
<evidence type="ECO:0000313" key="2">
    <source>
        <dbReference type="EMBL" id="RRT31627.1"/>
    </source>
</evidence>
<comment type="caution">
    <text evidence="2">The sequence shown here is derived from an EMBL/GenBank/DDBJ whole genome shotgun (WGS) entry which is preliminary data.</text>
</comment>
<evidence type="ECO:0000256" key="1">
    <source>
        <dbReference type="SAM" id="MobiDB-lite"/>
    </source>
</evidence>
<feature type="region of interest" description="Disordered" evidence="1">
    <location>
        <begin position="94"/>
        <end position="157"/>
    </location>
</feature>
<feature type="compositionally biased region" description="Basic and acidic residues" evidence="1">
    <location>
        <begin position="11"/>
        <end position="25"/>
    </location>
</feature>
<feature type="compositionally biased region" description="Low complexity" evidence="1">
    <location>
        <begin position="94"/>
        <end position="110"/>
    </location>
</feature>
<dbReference type="Proteomes" id="UP000287651">
    <property type="component" value="Unassembled WGS sequence"/>
</dbReference>
<evidence type="ECO:0000313" key="3">
    <source>
        <dbReference type="Proteomes" id="UP000287651"/>
    </source>
</evidence>
<organism evidence="2 3">
    <name type="scientific">Ensete ventricosum</name>
    <name type="common">Abyssinian banana</name>
    <name type="synonym">Musa ensete</name>
    <dbReference type="NCBI Taxonomy" id="4639"/>
    <lineage>
        <taxon>Eukaryota</taxon>
        <taxon>Viridiplantae</taxon>
        <taxon>Streptophyta</taxon>
        <taxon>Embryophyta</taxon>
        <taxon>Tracheophyta</taxon>
        <taxon>Spermatophyta</taxon>
        <taxon>Magnoliopsida</taxon>
        <taxon>Liliopsida</taxon>
        <taxon>Zingiberales</taxon>
        <taxon>Musaceae</taxon>
        <taxon>Ensete</taxon>
    </lineage>
</organism>
<feature type="region of interest" description="Disordered" evidence="1">
    <location>
        <begin position="179"/>
        <end position="252"/>
    </location>
</feature>
<protein>
    <submittedName>
        <fullName evidence="2">Uncharacterized protein</fullName>
    </submittedName>
</protein>
<dbReference type="AlphaFoldDB" id="A0A426WWF5"/>
<reference evidence="2 3" key="1">
    <citation type="journal article" date="2014" name="Agronomy (Basel)">
        <title>A Draft Genome Sequence for Ensete ventricosum, the Drought-Tolerant Tree Against Hunger.</title>
        <authorList>
            <person name="Harrison J."/>
            <person name="Moore K.A."/>
            <person name="Paszkiewicz K."/>
            <person name="Jones T."/>
            <person name="Grant M."/>
            <person name="Ambacheew D."/>
            <person name="Muzemil S."/>
            <person name="Studholme D.J."/>
        </authorList>
    </citation>
    <scope>NUCLEOTIDE SEQUENCE [LARGE SCALE GENOMIC DNA]</scope>
</reference>